<evidence type="ECO:0000256" key="6">
    <source>
        <dbReference type="SAM" id="Phobius"/>
    </source>
</evidence>
<reference evidence="7" key="1">
    <citation type="submission" date="2022-01" db="EMBL/GenBank/DDBJ databases">
        <authorList>
            <person name="Criscuolo A."/>
        </authorList>
    </citation>
    <scope>NUCLEOTIDE SEQUENCE</scope>
    <source>
        <strain evidence="7">CIP111893</strain>
    </source>
</reference>
<feature type="transmembrane region" description="Helical" evidence="6">
    <location>
        <begin position="32"/>
        <end position="50"/>
    </location>
</feature>
<gene>
    <name evidence="7" type="ORF">PAECIP111893_00455</name>
</gene>
<feature type="transmembrane region" description="Helical" evidence="6">
    <location>
        <begin position="71"/>
        <end position="90"/>
    </location>
</feature>
<evidence type="ECO:0000256" key="5">
    <source>
        <dbReference type="ARBA" id="ARBA00023136"/>
    </source>
</evidence>
<evidence type="ECO:0000313" key="7">
    <source>
        <dbReference type="EMBL" id="CAH1193406.1"/>
    </source>
</evidence>
<dbReference type="Proteomes" id="UP000838686">
    <property type="component" value="Unassembled WGS sequence"/>
</dbReference>
<name>A0ABM9BRV6_9BACL</name>
<dbReference type="Pfam" id="PF03899">
    <property type="entry name" value="ATP-synt_I"/>
    <property type="match status" value="1"/>
</dbReference>
<keyword evidence="4 6" id="KW-1133">Transmembrane helix</keyword>
<keyword evidence="3 6" id="KW-0812">Transmembrane</keyword>
<sequence>MDEILKKAMRSALYMMSLFTVVWAFVPDGRAVAAGIVLGCGASLFNGLLLRRRIDYIGRITVEQGPRKMSLGLAGRLATVLLVVMIANKFPQHLNVAATLSAAFYVQIMVFLIGIVTYSKRSSGKG</sequence>
<feature type="transmembrane region" description="Helical" evidence="6">
    <location>
        <begin position="96"/>
        <end position="118"/>
    </location>
</feature>
<keyword evidence="2" id="KW-1003">Cell membrane</keyword>
<evidence type="ECO:0000256" key="2">
    <source>
        <dbReference type="ARBA" id="ARBA00022475"/>
    </source>
</evidence>
<evidence type="ECO:0008006" key="9">
    <source>
        <dbReference type="Google" id="ProtNLM"/>
    </source>
</evidence>
<keyword evidence="8" id="KW-1185">Reference proteome</keyword>
<proteinExistence type="predicted"/>
<dbReference type="InterPro" id="IPR005598">
    <property type="entry name" value="ATP_synth_I"/>
</dbReference>
<comment type="subcellular location">
    <subcellularLocation>
        <location evidence="1">Cell membrane</location>
        <topology evidence="1">Multi-pass membrane protein</topology>
    </subcellularLocation>
</comment>
<protein>
    <recommendedName>
        <fullName evidence="9">ATP synthase subunit I</fullName>
    </recommendedName>
</protein>
<evidence type="ECO:0000256" key="3">
    <source>
        <dbReference type="ARBA" id="ARBA00022692"/>
    </source>
</evidence>
<evidence type="ECO:0000256" key="1">
    <source>
        <dbReference type="ARBA" id="ARBA00004651"/>
    </source>
</evidence>
<evidence type="ECO:0000256" key="4">
    <source>
        <dbReference type="ARBA" id="ARBA00022989"/>
    </source>
</evidence>
<accession>A0ABM9BRV6</accession>
<keyword evidence="5 6" id="KW-0472">Membrane</keyword>
<dbReference type="EMBL" id="CAKMMF010000002">
    <property type="protein sequence ID" value="CAH1193406.1"/>
    <property type="molecule type" value="Genomic_DNA"/>
</dbReference>
<dbReference type="RefSeq" id="WP_236338689.1">
    <property type="nucleotide sequence ID" value="NZ_CAKMMF010000002.1"/>
</dbReference>
<organism evidence="7 8">
    <name type="scientific">Paenibacillus plantiphilus</name>
    <dbReference type="NCBI Taxonomy" id="2905650"/>
    <lineage>
        <taxon>Bacteria</taxon>
        <taxon>Bacillati</taxon>
        <taxon>Bacillota</taxon>
        <taxon>Bacilli</taxon>
        <taxon>Bacillales</taxon>
        <taxon>Paenibacillaceae</taxon>
        <taxon>Paenibacillus</taxon>
    </lineage>
</organism>
<comment type="caution">
    <text evidence="7">The sequence shown here is derived from an EMBL/GenBank/DDBJ whole genome shotgun (WGS) entry which is preliminary data.</text>
</comment>
<evidence type="ECO:0000313" key="8">
    <source>
        <dbReference type="Proteomes" id="UP000838686"/>
    </source>
</evidence>
<feature type="transmembrane region" description="Helical" evidence="6">
    <location>
        <begin position="7"/>
        <end position="26"/>
    </location>
</feature>